<comment type="similarity">
    <text evidence="1">Belongs to the vitamin uptake transporter (VUT/ECF) (TC 2.A.88) family. Q precursor transporter subfamily.</text>
</comment>
<dbReference type="Pfam" id="PF02592">
    <property type="entry name" value="Vut_1"/>
    <property type="match status" value="1"/>
</dbReference>
<dbReference type="HAMAP" id="MF_02088">
    <property type="entry name" value="Q_prec_transport"/>
    <property type="match status" value="1"/>
</dbReference>
<dbReference type="GO" id="GO:0005886">
    <property type="term" value="C:plasma membrane"/>
    <property type="evidence" value="ECO:0007669"/>
    <property type="project" value="UniProtKB-SubCell"/>
</dbReference>
<dbReference type="KEGG" id="sphi:TS85_16685"/>
<keyword evidence="1" id="KW-0997">Cell inner membrane</keyword>
<name>A0A7U4LGD9_9SPHN</name>
<reference evidence="2 3" key="2">
    <citation type="submission" date="2015-02" db="EMBL/GenBank/DDBJ databases">
        <title>The complete genome of Sphingomonas hengshuiensis sp. WHSC-8 isolated from soil of Hengshui Lake.</title>
        <authorList>
            <person name="Wei S."/>
            <person name="Guo J."/>
            <person name="Su C."/>
            <person name="Wu R."/>
            <person name="Zhang Z."/>
            <person name="Liang K."/>
            <person name="Li H."/>
            <person name="Wang T."/>
            <person name="Liu H."/>
            <person name="Zhang C."/>
            <person name="Li Z."/>
            <person name="Wang Q."/>
            <person name="Meng J."/>
        </authorList>
    </citation>
    <scope>NUCLEOTIDE SEQUENCE [LARGE SCALE GENOMIC DNA]</scope>
    <source>
        <strain evidence="2 3">WHSC-8</strain>
    </source>
</reference>
<dbReference type="NCBIfam" id="TIGR00697">
    <property type="entry name" value="queuosine precursor transporter"/>
    <property type="match status" value="1"/>
</dbReference>
<dbReference type="InterPro" id="IPR003744">
    <property type="entry name" value="YhhQ"/>
</dbReference>
<comment type="subcellular location">
    <subcellularLocation>
        <location evidence="1">Cell inner membrane</location>
        <topology evidence="1">Multi-pass membrane protein</topology>
    </subcellularLocation>
</comment>
<protein>
    <recommendedName>
        <fullName evidence="1">Probable queuosine precursor transporter</fullName>
        <shortName evidence="1">Q precursor transporter</shortName>
    </recommendedName>
</protein>
<dbReference type="RefSeq" id="WP_044333761.1">
    <property type="nucleotide sequence ID" value="NZ_CP010836.1"/>
</dbReference>
<gene>
    <name evidence="2" type="ORF">TS85_16685</name>
</gene>
<feature type="transmembrane region" description="Helical" evidence="1">
    <location>
        <begin position="51"/>
        <end position="70"/>
    </location>
</feature>
<dbReference type="PANTHER" id="PTHR34300:SF2">
    <property type="entry name" value="QUEUOSINE PRECURSOR TRANSPORTER-RELATED"/>
    <property type="match status" value="1"/>
</dbReference>
<feature type="transmembrane region" description="Helical" evidence="1">
    <location>
        <begin position="82"/>
        <end position="104"/>
    </location>
</feature>
<dbReference type="EMBL" id="CP010836">
    <property type="protein sequence ID" value="AJP73079.1"/>
    <property type="molecule type" value="Genomic_DNA"/>
</dbReference>
<dbReference type="PANTHER" id="PTHR34300">
    <property type="entry name" value="QUEUOSINE PRECURSOR TRANSPORTER-RELATED"/>
    <property type="match status" value="1"/>
</dbReference>
<reference evidence="2 3" key="1">
    <citation type="journal article" date="2015" name="Int. J. Syst. Evol. Microbiol.">
        <title>Sphingomonas hengshuiensis sp. nov., isolated from lake wetland.</title>
        <authorList>
            <person name="Wei S."/>
            <person name="Wang T."/>
            <person name="Liu H."/>
            <person name="Zhang C."/>
            <person name="Guo J."/>
            <person name="Wang Q."/>
            <person name="Liang K."/>
            <person name="Zhang Z."/>
        </authorList>
    </citation>
    <scope>NUCLEOTIDE SEQUENCE [LARGE SCALE GENOMIC DNA]</scope>
    <source>
        <strain evidence="2 3">WHSC-8</strain>
    </source>
</reference>
<dbReference type="Proteomes" id="UP000032300">
    <property type="component" value="Chromosome"/>
</dbReference>
<keyword evidence="1" id="KW-0813">Transport</keyword>
<organism evidence="2 3">
    <name type="scientific">Sphingomonas hengshuiensis</name>
    <dbReference type="NCBI Taxonomy" id="1609977"/>
    <lineage>
        <taxon>Bacteria</taxon>
        <taxon>Pseudomonadati</taxon>
        <taxon>Pseudomonadota</taxon>
        <taxon>Alphaproteobacteria</taxon>
        <taxon>Sphingomonadales</taxon>
        <taxon>Sphingomonadaceae</taxon>
        <taxon>Sphingomonas</taxon>
    </lineage>
</organism>
<evidence type="ECO:0000313" key="3">
    <source>
        <dbReference type="Proteomes" id="UP000032300"/>
    </source>
</evidence>
<feature type="transmembrane region" description="Helical" evidence="1">
    <location>
        <begin position="157"/>
        <end position="183"/>
    </location>
</feature>
<feature type="transmembrane region" description="Helical" evidence="1">
    <location>
        <begin position="195"/>
        <end position="216"/>
    </location>
</feature>
<dbReference type="AlphaFoldDB" id="A0A7U4LGD9"/>
<feature type="transmembrane region" description="Helical" evidence="1">
    <location>
        <begin position="12"/>
        <end position="31"/>
    </location>
</feature>
<sequence>MDIHRSAISRSLFALSVFYGGMVCIAGVLGNKQVSLGPVSEIGNWVGVGPLAVEAGIFAFLMLVAVSSAVAELHGQATANTLVRFGFVPLLMAMALSWLVWVLPPSPKMQPEYRDSIQLILGTTGRIWAAGIIAYGVSQTLNVTIFSALKSGQGKLLWLRAVIAGVLSQIVDTLIFVTIAFSGDFPIGPLLVGQMLAKVVLSIVLVPPLIYVFVAIGRALDGRRSL</sequence>
<keyword evidence="1" id="KW-0812">Transmembrane</keyword>
<keyword evidence="1" id="KW-1003">Cell membrane</keyword>
<comment type="function">
    <text evidence="1">Involved in the import of queuosine (Q) precursors, required for Q precursor salvage.</text>
</comment>
<evidence type="ECO:0000256" key="1">
    <source>
        <dbReference type="HAMAP-Rule" id="MF_02088"/>
    </source>
</evidence>
<proteinExistence type="inferred from homology"/>
<evidence type="ECO:0000313" key="2">
    <source>
        <dbReference type="EMBL" id="AJP73079.1"/>
    </source>
</evidence>
<accession>A0A7U4LGD9</accession>
<keyword evidence="1" id="KW-1133">Transmembrane helix</keyword>
<keyword evidence="1" id="KW-0472">Membrane</keyword>
<dbReference type="OrthoDB" id="7422621at2"/>
<dbReference type="GO" id="GO:0022857">
    <property type="term" value="F:transmembrane transporter activity"/>
    <property type="evidence" value="ECO:0007669"/>
    <property type="project" value="UniProtKB-UniRule"/>
</dbReference>
<keyword evidence="3" id="KW-1185">Reference proteome</keyword>